<comment type="caution">
    <text evidence="2">The sequence shown here is derived from an EMBL/GenBank/DDBJ whole genome shotgun (WGS) entry which is preliminary data.</text>
</comment>
<dbReference type="Proteomes" id="UP000299102">
    <property type="component" value="Unassembled WGS sequence"/>
</dbReference>
<organism evidence="2 3">
    <name type="scientific">Eumeta variegata</name>
    <name type="common">Bagworm moth</name>
    <name type="synonym">Eumeta japonica</name>
    <dbReference type="NCBI Taxonomy" id="151549"/>
    <lineage>
        <taxon>Eukaryota</taxon>
        <taxon>Metazoa</taxon>
        <taxon>Ecdysozoa</taxon>
        <taxon>Arthropoda</taxon>
        <taxon>Hexapoda</taxon>
        <taxon>Insecta</taxon>
        <taxon>Pterygota</taxon>
        <taxon>Neoptera</taxon>
        <taxon>Endopterygota</taxon>
        <taxon>Lepidoptera</taxon>
        <taxon>Glossata</taxon>
        <taxon>Ditrysia</taxon>
        <taxon>Tineoidea</taxon>
        <taxon>Psychidae</taxon>
        <taxon>Oiketicinae</taxon>
        <taxon>Eumeta</taxon>
    </lineage>
</organism>
<reference evidence="2 3" key="1">
    <citation type="journal article" date="2019" name="Commun. Biol.">
        <title>The bagworm genome reveals a unique fibroin gene that provides high tensile strength.</title>
        <authorList>
            <person name="Kono N."/>
            <person name="Nakamura H."/>
            <person name="Ohtoshi R."/>
            <person name="Tomita M."/>
            <person name="Numata K."/>
            <person name="Arakawa K."/>
        </authorList>
    </citation>
    <scope>NUCLEOTIDE SEQUENCE [LARGE SCALE GENOMIC DNA]</scope>
</reference>
<sequence>MRSTKGQAVTAAHGHLRSQKSHHHQKSYRPLVFLSITRINNGEGNGLMERSEIINRSKMVDGGESPELSLTGQNLGRHDISAPAPPAAALHTGAGVEAALVHILEAKTDFFYILERKQIHSELFY</sequence>
<proteinExistence type="predicted"/>
<feature type="compositionally biased region" description="Basic residues" evidence="1">
    <location>
        <begin position="14"/>
        <end position="26"/>
    </location>
</feature>
<feature type="region of interest" description="Disordered" evidence="1">
    <location>
        <begin position="1"/>
        <end position="26"/>
    </location>
</feature>
<gene>
    <name evidence="2" type="ORF">EVAR_12591_1</name>
</gene>
<evidence type="ECO:0000313" key="3">
    <source>
        <dbReference type="Proteomes" id="UP000299102"/>
    </source>
</evidence>
<dbReference type="AlphaFoldDB" id="A0A4C1UG78"/>
<accession>A0A4C1UG78</accession>
<evidence type="ECO:0000256" key="1">
    <source>
        <dbReference type="SAM" id="MobiDB-lite"/>
    </source>
</evidence>
<dbReference type="EMBL" id="BGZK01000167">
    <property type="protein sequence ID" value="GBP24924.1"/>
    <property type="molecule type" value="Genomic_DNA"/>
</dbReference>
<name>A0A4C1UG78_EUMVA</name>
<protein>
    <submittedName>
        <fullName evidence="2">Uncharacterized protein</fullName>
    </submittedName>
</protein>
<keyword evidence="3" id="KW-1185">Reference proteome</keyword>
<evidence type="ECO:0000313" key="2">
    <source>
        <dbReference type="EMBL" id="GBP24924.1"/>
    </source>
</evidence>